<protein>
    <submittedName>
        <fullName evidence="4">GNAT family N-acetyltransferase</fullName>
    </submittedName>
</protein>
<organism evidence="4 5">
    <name type="scientific">Neolewinella aurantiaca</name>
    <dbReference type="NCBI Taxonomy" id="2602767"/>
    <lineage>
        <taxon>Bacteria</taxon>
        <taxon>Pseudomonadati</taxon>
        <taxon>Bacteroidota</taxon>
        <taxon>Saprospiria</taxon>
        <taxon>Saprospirales</taxon>
        <taxon>Lewinellaceae</taxon>
        <taxon>Neolewinella</taxon>
    </lineage>
</organism>
<dbReference type="AlphaFoldDB" id="A0A5C7FYF4"/>
<dbReference type="GO" id="GO:0016747">
    <property type="term" value="F:acyltransferase activity, transferring groups other than amino-acyl groups"/>
    <property type="evidence" value="ECO:0007669"/>
    <property type="project" value="InterPro"/>
</dbReference>
<dbReference type="EMBL" id="VOXD01000009">
    <property type="protein sequence ID" value="TXF90123.1"/>
    <property type="molecule type" value="Genomic_DNA"/>
</dbReference>
<dbReference type="PROSITE" id="PS51186">
    <property type="entry name" value="GNAT"/>
    <property type="match status" value="1"/>
</dbReference>
<dbReference type="InterPro" id="IPR016181">
    <property type="entry name" value="Acyl_CoA_acyltransferase"/>
</dbReference>
<dbReference type="OrthoDB" id="9803818at2"/>
<dbReference type="CDD" id="cd04301">
    <property type="entry name" value="NAT_SF"/>
    <property type="match status" value="1"/>
</dbReference>
<feature type="domain" description="N-acetyltransferase" evidence="3">
    <location>
        <begin position="1"/>
        <end position="167"/>
    </location>
</feature>
<keyword evidence="2" id="KW-0012">Acyltransferase</keyword>
<gene>
    <name evidence="4" type="ORF">FUA23_07735</name>
</gene>
<dbReference type="Pfam" id="PF00583">
    <property type="entry name" value="Acetyltransf_1"/>
    <property type="match status" value="1"/>
</dbReference>
<name>A0A5C7FYF4_9BACT</name>
<reference evidence="4 5" key="1">
    <citation type="submission" date="2019-08" db="EMBL/GenBank/DDBJ databases">
        <title>Lewinella sp. strain SSH13 Genome sequencing and assembly.</title>
        <authorList>
            <person name="Kim I."/>
        </authorList>
    </citation>
    <scope>NUCLEOTIDE SEQUENCE [LARGE SCALE GENOMIC DNA]</scope>
    <source>
        <strain evidence="4 5">SSH13</strain>
    </source>
</reference>
<sequence>MNIRLALPADVDDVYRLYDEARSHLRSQGIFQWPDSYPSLNVVSRDANNEELYVFETDGLIAGAVCLNEQQDEAYASIDWKVPDLCPLVIHRLVVAPKFQRKGIARKMMDFSEDLAERNGYASVRLDAYTGHERVGQFYKSRGYICRGQVRFPERELPFWCFELEVTGNQAI</sequence>
<evidence type="ECO:0000256" key="1">
    <source>
        <dbReference type="ARBA" id="ARBA00022679"/>
    </source>
</evidence>
<dbReference type="InterPro" id="IPR050832">
    <property type="entry name" value="Bact_Acetyltransf"/>
</dbReference>
<keyword evidence="1 4" id="KW-0808">Transferase</keyword>
<evidence type="ECO:0000313" key="4">
    <source>
        <dbReference type="EMBL" id="TXF90123.1"/>
    </source>
</evidence>
<evidence type="ECO:0000313" key="5">
    <source>
        <dbReference type="Proteomes" id="UP000321907"/>
    </source>
</evidence>
<dbReference type="SUPFAM" id="SSF55729">
    <property type="entry name" value="Acyl-CoA N-acyltransferases (Nat)"/>
    <property type="match status" value="1"/>
</dbReference>
<dbReference type="Gene3D" id="3.40.630.30">
    <property type="match status" value="1"/>
</dbReference>
<comment type="caution">
    <text evidence="4">The sequence shown here is derived from an EMBL/GenBank/DDBJ whole genome shotgun (WGS) entry which is preliminary data.</text>
</comment>
<dbReference type="PANTHER" id="PTHR43877:SF2">
    <property type="entry name" value="AMINOALKYLPHOSPHONATE N-ACETYLTRANSFERASE-RELATED"/>
    <property type="match status" value="1"/>
</dbReference>
<evidence type="ECO:0000259" key="3">
    <source>
        <dbReference type="PROSITE" id="PS51186"/>
    </source>
</evidence>
<keyword evidence="5" id="KW-1185">Reference proteome</keyword>
<evidence type="ECO:0000256" key="2">
    <source>
        <dbReference type="ARBA" id="ARBA00023315"/>
    </source>
</evidence>
<dbReference type="Proteomes" id="UP000321907">
    <property type="component" value="Unassembled WGS sequence"/>
</dbReference>
<dbReference type="RefSeq" id="WP_147930162.1">
    <property type="nucleotide sequence ID" value="NZ_VOXD01000009.1"/>
</dbReference>
<dbReference type="PANTHER" id="PTHR43877">
    <property type="entry name" value="AMINOALKYLPHOSPHONATE N-ACETYLTRANSFERASE-RELATED-RELATED"/>
    <property type="match status" value="1"/>
</dbReference>
<dbReference type="InterPro" id="IPR000182">
    <property type="entry name" value="GNAT_dom"/>
</dbReference>
<proteinExistence type="predicted"/>
<accession>A0A5C7FYF4</accession>